<dbReference type="EMBL" id="DF142847">
    <property type="protein sequence ID" value="GAA47657.1"/>
    <property type="molecule type" value="Genomic_DNA"/>
</dbReference>
<evidence type="ECO:0000313" key="2">
    <source>
        <dbReference type="Proteomes" id="UP000008909"/>
    </source>
</evidence>
<gene>
    <name evidence="1" type="ORF">CLF_100638</name>
</gene>
<dbReference type="Proteomes" id="UP000008909">
    <property type="component" value="Unassembled WGS sequence"/>
</dbReference>
<sequence length="416" mass="46547">MWKGTKTGWFVPSLLHGGGRASEYPPEEICWCYVVSENIGKKEHFDSHSYIQKCYVNTKNYRGINLEAVALKITITGSLPVDFRKLLSQLNSILLSFPGSELNNFASTGLFQRVFSQCRDHIEVVYSITNDSFVSKLSIGRRLLHGPIASTAGVQVSGVQVSYVPVSGSPSRETAVTSATEFADNGFHTSLSSPCLTSSGSFAPFAWLCEKNPTRKSVDGYTEHVAKPRVHRYSSTAGKGVAAVAKTKELPLETDIAKVVNCCCINYKIDEDPIPLKPDRETAVNSATEFADNDFYTSLASGSFPHFAWLCEKNPSRMSVDWHTEHCLDEDFYVPKLVIGRNQEPVYSEGKTLHTHRGIAHYSVTFTVFTEIYDPEVFVDFVVHHKSEHWIHTIQLMRNVATLRRPPYQSLTYSVR</sequence>
<proteinExistence type="predicted"/>
<dbReference type="AlphaFoldDB" id="G7Y3X1"/>
<keyword evidence="2" id="KW-1185">Reference proteome</keyword>
<name>G7Y3X1_CLOSI</name>
<reference key="2">
    <citation type="submission" date="2011-10" db="EMBL/GenBank/DDBJ databases">
        <title>The genome and transcriptome sequence of Clonorchis sinensis provide insights into the carcinogenic liver fluke.</title>
        <authorList>
            <person name="Wang X."/>
            <person name="Huang Y."/>
            <person name="Chen W."/>
            <person name="Liu H."/>
            <person name="Guo L."/>
            <person name="Chen Y."/>
            <person name="Luo F."/>
            <person name="Zhou W."/>
            <person name="Sun J."/>
            <person name="Mao Q."/>
            <person name="Liang P."/>
            <person name="Zhou C."/>
            <person name="Tian Y."/>
            <person name="Men J."/>
            <person name="Lv X."/>
            <person name="Huang L."/>
            <person name="Zhou J."/>
            <person name="Hu Y."/>
            <person name="Li R."/>
            <person name="Zhang F."/>
            <person name="Lei H."/>
            <person name="Li X."/>
            <person name="Hu X."/>
            <person name="Liang C."/>
            <person name="Xu J."/>
            <person name="Wu Z."/>
            <person name="Yu X."/>
        </authorList>
    </citation>
    <scope>NUCLEOTIDE SEQUENCE</scope>
    <source>
        <strain>Henan</strain>
    </source>
</reference>
<evidence type="ECO:0000313" key="1">
    <source>
        <dbReference type="EMBL" id="GAA47657.1"/>
    </source>
</evidence>
<protein>
    <submittedName>
        <fullName evidence="1">Uncharacterized protein</fullName>
    </submittedName>
</protein>
<reference evidence="1" key="1">
    <citation type="journal article" date="2011" name="Genome Biol.">
        <title>The draft genome of the carcinogenic human liver fluke Clonorchis sinensis.</title>
        <authorList>
            <person name="Wang X."/>
            <person name="Chen W."/>
            <person name="Huang Y."/>
            <person name="Sun J."/>
            <person name="Men J."/>
            <person name="Liu H."/>
            <person name="Luo F."/>
            <person name="Guo L."/>
            <person name="Lv X."/>
            <person name="Deng C."/>
            <person name="Zhou C."/>
            <person name="Fan Y."/>
            <person name="Li X."/>
            <person name="Huang L."/>
            <person name="Hu Y."/>
            <person name="Liang C."/>
            <person name="Hu X."/>
            <person name="Xu J."/>
            <person name="Yu X."/>
        </authorList>
    </citation>
    <scope>NUCLEOTIDE SEQUENCE [LARGE SCALE GENOMIC DNA]</scope>
    <source>
        <strain evidence="1">Henan</strain>
    </source>
</reference>
<organism evidence="1 2">
    <name type="scientific">Clonorchis sinensis</name>
    <name type="common">Chinese liver fluke</name>
    <dbReference type="NCBI Taxonomy" id="79923"/>
    <lineage>
        <taxon>Eukaryota</taxon>
        <taxon>Metazoa</taxon>
        <taxon>Spiralia</taxon>
        <taxon>Lophotrochozoa</taxon>
        <taxon>Platyhelminthes</taxon>
        <taxon>Trematoda</taxon>
        <taxon>Digenea</taxon>
        <taxon>Opisthorchiida</taxon>
        <taxon>Opisthorchiata</taxon>
        <taxon>Opisthorchiidae</taxon>
        <taxon>Clonorchis</taxon>
    </lineage>
</organism>
<accession>G7Y3X1</accession>